<protein>
    <submittedName>
        <fullName evidence="1">Uncharacterized protein</fullName>
    </submittedName>
</protein>
<gene>
    <name evidence="1" type="ORF">MRATA1EN1_LOCUS27136</name>
</gene>
<keyword evidence="2" id="KW-1185">Reference proteome</keyword>
<reference evidence="1" key="1">
    <citation type="submission" date="2023-04" db="EMBL/GenBank/DDBJ databases">
        <authorList>
            <consortium name="ELIXIR-Norway"/>
        </authorList>
    </citation>
    <scope>NUCLEOTIDE SEQUENCE [LARGE SCALE GENOMIC DNA]</scope>
</reference>
<proteinExistence type="predicted"/>
<evidence type="ECO:0000313" key="2">
    <source>
        <dbReference type="Proteomes" id="UP001176941"/>
    </source>
</evidence>
<sequence length="158" mass="17240">MTVVGGTERKGPYECSHTESWKAETQESELGGLVNEEVTNAVPRGQAAWRSSQQPHSVKYCSLKPVAWEQIVGGLVNGSSPLRLEVRASHLCFHCQLCSDFCGCGNSMWVTACCWLELVVNVDPREAERNGGEYCLSLSCHKSEQSDTISEQLTASSG</sequence>
<dbReference type="Proteomes" id="UP001176941">
    <property type="component" value="Chromosome 7"/>
</dbReference>
<dbReference type="EMBL" id="OX459943">
    <property type="protein sequence ID" value="CAI9178174.1"/>
    <property type="molecule type" value="Genomic_DNA"/>
</dbReference>
<evidence type="ECO:0000313" key="1">
    <source>
        <dbReference type="EMBL" id="CAI9178174.1"/>
    </source>
</evidence>
<organism evidence="1 2">
    <name type="scientific">Rangifer tarandus platyrhynchus</name>
    <name type="common">Svalbard reindeer</name>
    <dbReference type="NCBI Taxonomy" id="3082113"/>
    <lineage>
        <taxon>Eukaryota</taxon>
        <taxon>Metazoa</taxon>
        <taxon>Chordata</taxon>
        <taxon>Craniata</taxon>
        <taxon>Vertebrata</taxon>
        <taxon>Euteleostomi</taxon>
        <taxon>Mammalia</taxon>
        <taxon>Eutheria</taxon>
        <taxon>Laurasiatheria</taxon>
        <taxon>Artiodactyla</taxon>
        <taxon>Ruminantia</taxon>
        <taxon>Pecora</taxon>
        <taxon>Cervidae</taxon>
        <taxon>Odocoileinae</taxon>
        <taxon>Rangifer</taxon>
    </lineage>
</organism>
<accession>A0ABN8ZWR5</accession>
<name>A0ABN8ZWR5_RANTA</name>